<dbReference type="AlphaFoldDB" id="A0AAE0Y2Z5"/>
<proteinExistence type="predicted"/>
<evidence type="ECO:0000313" key="2">
    <source>
        <dbReference type="EMBL" id="KAK3731301.1"/>
    </source>
</evidence>
<protein>
    <recommendedName>
        <fullName evidence="4">Secreted protein</fullName>
    </recommendedName>
</protein>
<reference evidence="2" key="1">
    <citation type="journal article" date="2023" name="G3 (Bethesda)">
        <title>A reference genome for the long-term kleptoplast-retaining sea slug Elysia crispata morphotype clarki.</title>
        <authorList>
            <person name="Eastman K.E."/>
            <person name="Pendleton A.L."/>
            <person name="Shaikh M.A."/>
            <person name="Suttiyut T."/>
            <person name="Ogas R."/>
            <person name="Tomko P."/>
            <person name="Gavelis G."/>
            <person name="Widhalm J.R."/>
            <person name="Wisecaver J.H."/>
        </authorList>
    </citation>
    <scope>NUCLEOTIDE SEQUENCE</scope>
    <source>
        <strain evidence="2">ECLA1</strain>
    </source>
</reference>
<sequence length="199" mass="22524">MASAVRWSRGCVTLLGFIALSLQMNHFHDETDALGTDRNLNLQTICRMLCLLRHLVPVHTESTIKLVVSQAVCNSGRWGSSFGRRHEISMKCGNEEKCHRVRQCHRVRHFTERVSVIERVSATECASFTEHVSVTERVSVIERVSITVRVSVTERASITPSTTVSWRSLVEHITQSLVLVQREVLQLALVITETRDDDC</sequence>
<feature type="chain" id="PRO_5041931097" description="Secreted protein" evidence="1">
    <location>
        <begin position="24"/>
        <end position="199"/>
    </location>
</feature>
<evidence type="ECO:0008006" key="4">
    <source>
        <dbReference type="Google" id="ProtNLM"/>
    </source>
</evidence>
<accession>A0AAE0Y2Z5</accession>
<name>A0AAE0Y2Z5_9GAST</name>
<feature type="signal peptide" evidence="1">
    <location>
        <begin position="1"/>
        <end position="23"/>
    </location>
</feature>
<keyword evidence="1" id="KW-0732">Signal</keyword>
<dbReference type="EMBL" id="JAWDGP010007018">
    <property type="protein sequence ID" value="KAK3731301.1"/>
    <property type="molecule type" value="Genomic_DNA"/>
</dbReference>
<keyword evidence="3" id="KW-1185">Reference proteome</keyword>
<gene>
    <name evidence="2" type="ORF">RRG08_025843</name>
</gene>
<evidence type="ECO:0000256" key="1">
    <source>
        <dbReference type="SAM" id="SignalP"/>
    </source>
</evidence>
<organism evidence="2 3">
    <name type="scientific">Elysia crispata</name>
    <name type="common">lettuce slug</name>
    <dbReference type="NCBI Taxonomy" id="231223"/>
    <lineage>
        <taxon>Eukaryota</taxon>
        <taxon>Metazoa</taxon>
        <taxon>Spiralia</taxon>
        <taxon>Lophotrochozoa</taxon>
        <taxon>Mollusca</taxon>
        <taxon>Gastropoda</taxon>
        <taxon>Heterobranchia</taxon>
        <taxon>Euthyneura</taxon>
        <taxon>Panpulmonata</taxon>
        <taxon>Sacoglossa</taxon>
        <taxon>Placobranchoidea</taxon>
        <taxon>Plakobranchidae</taxon>
        <taxon>Elysia</taxon>
    </lineage>
</organism>
<evidence type="ECO:0000313" key="3">
    <source>
        <dbReference type="Proteomes" id="UP001283361"/>
    </source>
</evidence>
<dbReference type="Proteomes" id="UP001283361">
    <property type="component" value="Unassembled WGS sequence"/>
</dbReference>
<comment type="caution">
    <text evidence="2">The sequence shown here is derived from an EMBL/GenBank/DDBJ whole genome shotgun (WGS) entry which is preliminary data.</text>
</comment>